<proteinExistence type="predicted"/>
<feature type="transmembrane region" description="Helical" evidence="8">
    <location>
        <begin position="81"/>
        <end position="102"/>
    </location>
</feature>
<keyword evidence="5" id="KW-0378">Hydrolase</keyword>
<feature type="transmembrane region" description="Helical" evidence="8">
    <location>
        <begin position="175"/>
        <end position="196"/>
    </location>
</feature>
<feature type="transmembrane region" description="Helical" evidence="8">
    <location>
        <begin position="108"/>
        <end position="130"/>
    </location>
</feature>
<keyword evidence="2" id="KW-0673">Quorum sensing</keyword>
<evidence type="ECO:0000256" key="1">
    <source>
        <dbReference type="ARBA" id="ARBA00022475"/>
    </source>
</evidence>
<dbReference type="OrthoDB" id="2854767at2"/>
<accession>A0A318Y020</accession>
<gene>
    <name evidence="9" type="ORF">LY28_01441</name>
</gene>
<dbReference type="GO" id="GO:0006508">
    <property type="term" value="P:proteolysis"/>
    <property type="evidence" value="ECO:0007669"/>
    <property type="project" value="UniProtKB-KW"/>
</dbReference>
<evidence type="ECO:0000313" key="9">
    <source>
        <dbReference type="EMBL" id="PYG88590.1"/>
    </source>
</evidence>
<reference evidence="9 10" key="1">
    <citation type="submission" date="2018-06" db="EMBL/GenBank/DDBJ databases">
        <title>Genomic Encyclopedia of Type Strains, Phase I: the one thousand microbial genomes (KMG-I) project.</title>
        <authorList>
            <person name="Kyrpides N."/>
        </authorList>
    </citation>
    <scope>NUCLEOTIDE SEQUENCE [LARGE SCALE GENOMIC DNA]</scope>
    <source>
        <strain evidence="9 10">DSM 19573</strain>
    </source>
</reference>
<feature type="transmembrane region" description="Helical" evidence="8">
    <location>
        <begin position="151"/>
        <end position="169"/>
    </location>
</feature>
<dbReference type="Pfam" id="PF04647">
    <property type="entry name" value="AgrB"/>
    <property type="match status" value="1"/>
</dbReference>
<dbReference type="EMBL" id="QKMR01000006">
    <property type="protein sequence ID" value="PYG88590.1"/>
    <property type="molecule type" value="Genomic_DNA"/>
</dbReference>
<dbReference type="Proteomes" id="UP000248132">
    <property type="component" value="Unassembled WGS sequence"/>
</dbReference>
<evidence type="ECO:0000256" key="3">
    <source>
        <dbReference type="ARBA" id="ARBA00022670"/>
    </source>
</evidence>
<organism evidence="9 10">
    <name type="scientific">Ruminiclostridium sufflavum DSM 19573</name>
    <dbReference type="NCBI Taxonomy" id="1121337"/>
    <lineage>
        <taxon>Bacteria</taxon>
        <taxon>Bacillati</taxon>
        <taxon>Bacillota</taxon>
        <taxon>Clostridia</taxon>
        <taxon>Eubacteriales</taxon>
        <taxon>Oscillospiraceae</taxon>
        <taxon>Ruminiclostridium</taxon>
    </lineage>
</organism>
<evidence type="ECO:0000313" key="10">
    <source>
        <dbReference type="Proteomes" id="UP000248132"/>
    </source>
</evidence>
<comment type="caution">
    <text evidence="9">The sequence shown here is derived from an EMBL/GenBank/DDBJ whole genome shotgun (WGS) entry which is preliminary data.</text>
</comment>
<keyword evidence="3" id="KW-0645">Protease</keyword>
<evidence type="ECO:0000256" key="6">
    <source>
        <dbReference type="ARBA" id="ARBA00022989"/>
    </source>
</evidence>
<dbReference type="RefSeq" id="WP_110461482.1">
    <property type="nucleotide sequence ID" value="NZ_QKMR01000006.1"/>
</dbReference>
<evidence type="ECO:0000256" key="7">
    <source>
        <dbReference type="ARBA" id="ARBA00023136"/>
    </source>
</evidence>
<keyword evidence="1" id="KW-1003">Cell membrane</keyword>
<sequence length="203" mass="22715">MKILHRLAYISASCIQRNNNSSHINRRILYFGFQAIYGDLVKLTVIICIAAILKALLPVLTLTLAFALLRRYAGGFHMSTELKCIFASVFSFVIPGTVISMLNFEISTVLSVIISVIIFLICLFLVAKYSPKDCVNRPIDEKEAVVFRKKAIRDLILLFMLSILLLLLGQPTLSAAIITGIAIEIFTVIPIGYRFFELINSLQ</sequence>
<keyword evidence="10" id="KW-1185">Reference proteome</keyword>
<dbReference type="InterPro" id="IPR006741">
    <property type="entry name" value="AgrB"/>
</dbReference>
<dbReference type="GO" id="GO:0009372">
    <property type="term" value="P:quorum sensing"/>
    <property type="evidence" value="ECO:0007669"/>
    <property type="project" value="UniProtKB-KW"/>
</dbReference>
<dbReference type="AlphaFoldDB" id="A0A318Y020"/>
<keyword evidence="4 8" id="KW-0812">Transmembrane</keyword>
<dbReference type="GO" id="GO:0016020">
    <property type="term" value="C:membrane"/>
    <property type="evidence" value="ECO:0007669"/>
    <property type="project" value="InterPro"/>
</dbReference>
<feature type="transmembrane region" description="Helical" evidence="8">
    <location>
        <begin position="43"/>
        <end position="69"/>
    </location>
</feature>
<dbReference type="SMART" id="SM00793">
    <property type="entry name" value="AgrB"/>
    <property type="match status" value="1"/>
</dbReference>
<dbReference type="GO" id="GO:0008233">
    <property type="term" value="F:peptidase activity"/>
    <property type="evidence" value="ECO:0007669"/>
    <property type="project" value="UniProtKB-KW"/>
</dbReference>
<evidence type="ECO:0000256" key="8">
    <source>
        <dbReference type="SAM" id="Phobius"/>
    </source>
</evidence>
<keyword evidence="7 8" id="KW-0472">Membrane</keyword>
<evidence type="ECO:0000256" key="5">
    <source>
        <dbReference type="ARBA" id="ARBA00022801"/>
    </source>
</evidence>
<name>A0A318Y020_9FIRM</name>
<evidence type="ECO:0000256" key="2">
    <source>
        <dbReference type="ARBA" id="ARBA00022654"/>
    </source>
</evidence>
<evidence type="ECO:0000256" key="4">
    <source>
        <dbReference type="ARBA" id="ARBA00022692"/>
    </source>
</evidence>
<keyword evidence="6 8" id="KW-1133">Transmembrane helix</keyword>
<protein>
    <submittedName>
        <fullName evidence="9">Accessory gene regulator B</fullName>
    </submittedName>
</protein>